<dbReference type="Proteomes" id="UP000515126">
    <property type="component" value="Chromosome 17"/>
</dbReference>
<accession>A0A6P5NUW0</accession>
<proteinExistence type="predicted"/>
<dbReference type="InterPro" id="IPR003599">
    <property type="entry name" value="Ig_sub"/>
</dbReference>
<sequence length="225" mass="25049">MAWEQTYLLSPVLLLLLAKGSWTQDLELLRALEGQTVSVTCWYDTLYHSSEKIWCKQIDDLCYPLFSKGAEKLRYSIRQSSRLNYFTLTMTKLRMSDSGIYHCGIATKNRLIYLRTIHLVVSKGSNNVFTYDIIPTTSLTEHPILITAKHSPSDTTTTRSLPQPTAIVSSPDPGVTVINGTDADRGSVSSVIIPVACGLLSKTLVFTVLFIVTQKSFGQHEGTQQ</sequence>
<evidence type="ECO:0000313" key="7">
    <source>
        <dbReference type="RefSeq" id="XP_021005686.1"/>
    </source>
</evidence>
<dbReference type="GO" id="GO:0009986">
    <property type="term" value="C:cell surface"/>
    <property type="evidence" value="ECO:0007669"/>
    <property type="project" value="TreeGrafter"/>
</dbReference>
<evidence type="ECO:0000256" key="1">
    <source>
        <dbReference type="ARBA" id="ARBA00022729"/>
    </source>
</evidence>
<dbReference type="InterPro" id="IPR052314">
    <property type="entry name" value="Immune_rcpt_domain"/>
</dbReference>
<dbReference type="AlphaFoldDB" id="A0A6P5NUW0"/>
<dbReference type="PROSITE" id="PS50835">
    <property type="entry name" value="IG_LIKE"/>
    <property type="match status" value="1"/>
</dbReference>
<evidence type="ECO:0000256" key="4">
    <source>
        <dbReference type="SAM" id="SignalP"/>
    </source>
</evidence>
<dbReference type="RefSeq" id="XP_021005686.1">
    <property type="nucleotide sequence ID" value="XM_021150027.2"/>
</dbReference>
<dbReference type="PANTHER" id="PTHR16423:SF10">
    <property type="entry name" value="CRKD-BINDING PROTEIN-RELATED"/>
    <property type="match status" value="1"/>
</dbReference>
<evidence type="ECO:0000313" key="6">
    <source>
        <dbReference type="Proteomes" id="UP000515126"/>
    </source>
</evidence>
<reference evidence="7" key="1">
    <citation type="submission" date="2025-08" db="UniProtKB">
        <authorList>
            <consortium name="RefSeq"/>
        </authorList>
    </citation>
    <scope>IDENTIFICATION</scope>
</reference>
<feature type="signal peptide" evidence="4">
    <location>
        <begin position="1"/>
        <end position="23"/>
    </location>
</feature>
<dbReference type="InterPro" id="IPR007110">
    <property type="entry name" value="Ig-like_dom"/>
</dbReference>
<feature type="domain" description="Ig-like" evidence="5">
    <location>
        <begin position="11"/>
        <end position="113"/>
    </location>
</feature>
<feature type="chain" id="PRO_5027650234" evidence="4">
    <location>
        <begin position="24"/>
        <end position="225"/>
    </location>
</feature>
<evidence type="ECO:0000256" key="2">
    <source>
        <dbReference type="ARBA" id="ARBA00023157"/>
    </source>
</evidence>
<dbReference type="InterPro" id="IPR013106">
    <property type="entry name" value="Ig_V-set"/>
</dbReference>
<evidence type="ECO:0000256" key="3">
    <source>
        <dbReference type="ARBA" id="ARBA00023319"/>
    </source>
</evidence>
<dbReference type="GeneID" id="110284311"/>
<organism evidence="6 7">
    <name type="scientific">Mus caroli</name>
    <name type="common">Ryukyu mouse</name>
    <name type="synonym">Ricefield mouse</name>
    <dbReference type="NCBI Taxonomy" id="10089"/>
    <lineage>
        <taxon>Eukaryota</taxon>
        <taxon>Metazoa</taxon>
        <taxon>Chordata</taxon>
        <taxon>Craniata</taxon>
        <taxon>Vertebrata</taxon>
        <taxon>Euteleostomi</taxon>
        <taxon>Mammalia</taxon>
        <taxon>Eutheria</taxon>
        <taxon>Euarchontoglires</taxon>
        <taxon>Glires</taxon>
        <taxon>Rodentia</taxon>
        <taxon>Myomorpha</taxon>
        <taxon>Muroidea</taxon>
        <taxon>Muridae</taxon>
        <taxon>Murinae</taxon>
        <taxon>Mus</taxon>
        <taxon>Mus</taxon>
    </lineage>
</organism>
<dbReference type="InterPro" id="IPR013783">
    <property type="entry name" value="Ig-like_fold"/>
</dbReference>
<dbReference type="Gene3D" id="2.60.40.10">
    <property type="entry name" value="Immunoglobulins"/>
    <property type="match status" value="1"/>
</dbReference>
<dbReference type="InterPro" id="IPR036179">
    <property type="entry name" value="Ig-like_dom_sf"/>
</dbReference>
<keyword evidence="2" id="KW-1015">Disulfide bond</keyword>
<name>A0A6P5NUW0_MUSCR</name>
<evidence type="ECO:0000259" key="5">
    <source>
        <dbReference type="PROSITE" id="PS50835"/>
    </source>
</evidence>
<keyword evidence="6" id="KW-1185">Reference proteome</keyword>
<dbReference type="SUPFAM" id="SSF48726">
    <property type="entry name" value="Immunoglobulin"/>
    <property type="match status" value="1"/>
</dbReference>
<dbReference type="GO" id="GO:0038023">
    <property type="term" value="F:signaling receptor activity"/>
    <property type="evidence" value="ECO:0007669"/>
    <property type="project" value="TreeGrafter"/>
</dbReference>
<dbReference type="Pfam" id="PF07686">
    <property type="entry name" value="V-set"/>
    <property type="match status" value="1"/>
</dbReference>
<gene>
    <name evidence="7" type="primary">LOC110284311</name>
</gene>
<dbReference type="SMART" id="SM00409">
    <property type="entry name" value="IG"/>
    <property type="match status" value="1"/>
</dbReference>
<keyword evidence="1 4" id="KW-0732">Signal</keyword>
<protein>
    <submittedName>
        <fullName evidence="7">Triggering receptor expressed on myeloid cells 1-like isoform X1</fullName>
    </submittedName>
</protein>
<keyword evidence="3" id="KW-0393">Immunoglobulin domain</keyword>
<dbReference type="KEGG" id="mcal:110284311"/>
<dbReference type="PANTHER" id="PTHR16423">
    <property type="entry name" value="TREM-LIKE TRANSCRIPT PROTEIN"/>
    <property type="match status" value="1"/>
</dbReference>